<dbReference type="InterPro" id="IPR051122">
    <property type="entry name" value="SDR_DHRS6-like"/>
</dbReference>
<dbReference type="PaxDb" id="1123384-AJ81_09330"/>
<dbReference type="SUPFAM" id="SSF51735">
    <property type="entry name" value="NAD(P)-binding Rossmann-fold domains"/>
    <property type="match status" value="1"/>
</dbReference>
<dbReference type="Proteomes" id="UP000077469">
    <property type="component" value="Chromosome"/>
</dbReference>
<sequence>MNFEGKVVLITGAGSGIGRKAAIMFAERGAKVAVNDISAERGNETVEMIKKNGGVAIFVHGDVSKVSEAEKIVKQTVNEFNRLDILVNNAGIVPSGKVEDLTEEDFERTMAINVKGPMFLAKYAVAEMKKVGGGVIVNVSSVAALKGIPNRCVYSVSKAALLGLTKSLAIDYVKDNIRVNAVCPGTTYSQGLAERVRASKDPDAVLAEMIARQPVGRLAKEEEIAFAILFAACDEAAFMTGSYIVIDGGATTA</sequence>
<dbReference type="PANTHER" id="PTHR43477">
    <property type="entry name" value="DIHYDROANTICAPSIN 7-DEHYDROGENASE"/>
    <property type="match status" value="1"/>
</dbReference>
<evidence type="ECO:0000313" key="4">
    <source>
        <dbReference type="EMBL" id="AJC74342.1"/>
    </source>
</evidence>
<evidence type="ECO:0000256" key="2">
    <source>
        <dbReference type="ARBA" id="ARBA00023002"/>
    </source>
</evidence>
<organism evidence="4 5">
    <name type="scientific">Pseudothermotoga hypogea DSM 11164 = NBRC 106472</name>
    <dbReference type="NCBI Taxonomy" id="1123384"/>
    <lineage>
        <taxon>Bacteria</taxon>
        <taxon>Thermotogati</taxon>
        <taxon>Thermotogota</taxon>
        <taxon>Thermotogae</taxon>
        <taxon>Thermotogales</taxon>
        <taxon>Thermotogaceae</taxon>
        <taxon>Pseudothermotoga</taxon>
    </lineage>
</organism>
<dbReference type="AlphaFoldDB" id="A0A0X1KT23"/>
<dbReference type="PANTHER" id="PTHR43477:SF1">
    <property type="entry name" value="DIHYDROANTICAPSIN 7-DEHYDROGENASE"/>
    <property type="match status" value="1"/>
</dbReference>
<dbReference type="InterPro" id="IPR036291">
    <property type="entry name" value="NAD(P)-bd_dom_sf"/>
</dbReference>
<keyword evidence="2" id="KW-0560">Oxidoreductase</keyword>
<comment type="similarity">
    <text evidence="1">Belongs to the short-chain dehydrogenases/reductases (SDR) family.</text>
</comment>
<dbReference type="FunFam" id="3.40.50.720:FF:000084">
    <property type="entry name" value="Short-chain dehydrogenase reductase"/>
    <property type="match status" value="1"/>
</dbReference>
<dbReference type="Pfam" id="PF13561">
    <property type="entry name" value="adh_short_C2"/>
    <property type="match status" value="1"/>
</dbReference>
<reference evidence="4 5" key="1">
    <citation type="submission" date="2014-01" db="EMBL/GenBank/DDBJ databases">
        <title>Genome sequencing of Thermotog hypogea.</title>
        <authorList>
            <person name="Zhang X."/>
            <person name="Alvare G."/>
            <person name="Fristensky B."/>
            <person name="Chen L."/>
            <person name="Suen T."/>
            <person name="Chen Q."/>
            <person name="Ma K."/>
        </authorList>
    </citation>
    <scope>NUCLEOTIDE SEQUENCE [LARGE SCALE GENOMIC DNA]</scope>
    <source>
        <strain evidence="4 5">DSM 11164</strain>
    </source>
</reference>
<dbReference type="PRINTS" id="PR00081">
    <property type="entry name" value="GDHRDH"/>
</dbReference>
<dbReference type="InterPro" id="IPR002347">
    <property type="entry name" value="SDR_fam"/>
</dbReference>
<keyword evidence="5" id="KW-1185">Reference proteome</keyword>
<dbReference type="STRING" id="1123384.AJ81_09330"/>
<dbReference type="GO" id="GO:0016491">
    <property type="term" value="F:oxidoreductase activity"/>
    <property type="evidence" value="ECO:0007669"/>
    <property type="project" value="UniProtKB-KW"/>
</dbReference>
<dbReference type="CDD" id="cd05233">
    <property type="entry name" value="SDR_c"/>
    <property type="match status" value="1"/>
</dbReference>
<dbReference type="InterPro" id="IPR020904">
    <property type="entry name" value="Sc_DH/Rdtase_CS"/>
</dbReference>
<gene>
    <name evidence="4" type="ORF">AJ81_09330</name>
</gene>
<accession>A0A0X1KT23</accession>
<dbReference type="NCBIfam" id="NF005559">
    <property type="entry name" value="PRK07231.1"/>
    <property type="match status" value="1"/>
</dbReference>
<dbReference type="SMART" id="SM00822">
    <property type="entry name" value="PKS_KR"/>
    <property type="match status" value="1"/>
</dbReference>
<evidence type="ECO:0000259" key="3">
    <source>
        <dbReference type="SMART" id="SM00822"/>
    </source>
</evidence>
<protein>
    <submittedName>
        <fullName evidence="4">Oxidoreductase</fullName>
    </submittedName>
</protein>
<dbReference type="Gene3D" id="3.40.50.720">
    <property type="entry name" value="NAD(P)-binding Rossmann-like Domain"/>
    <property type="match status" value="1"/>
</dbReference>
<feature type="domain" description="Ketoreductase" evidence="3">
    <location>
        <begin position="6"/>
        <end position="176"/>
    </location>
</feature>
<dbReference type="PROSITE" id="PS00061">
    <property type="entry name" value="ADH_SHORT"/>
    <property type="match status" value="1"/>
</dbReference>
<dbReference type="InterPro" id="IPR057326">
    <property type="entry name" value="KR_dom"/>
</dbReference>
<dbReference type="PRINTS" id="PR00080">
    <property type="entry name" value="SDRFAMILY"/>
</dbReference>
<dbReference type="PATRIC" id="fig|1123384.7.peg.1878"/>
<evidence type="ECO:0000313" key="5">
    <source>
        <dbReference type="Proteomes" id="UP000077469"/>
    </source>
</evidence>
<evidence type="ECO:0000256" key="1">
    <source>
        <dbReference type="ARBA" id="ARBA00006484"/>
    </source>
</evidence>
<name>A0A0X1KT23_9THEM</name>
<dbReference type="KEGG" id="phy:AJ81_09330"/>
<dbReference type="EMBL" id="CP007141">
    <property type="protein sequence ID" value="AJC74342.1"/>
    <property type="molecule type" value="Genomic_DNA"/>
</dbReference>
<proteinExistence type="inferred from homology"/>
<dbReference type="OrthoDB" id="9803333at2"/>
<dbReference type="RefSeq" id="WP_031502352.1">
    <property type="nucleotide sequence ID" value="NC_022795.1"/>
</dbReference>